<evidence type="ECO:0000256" key="1">
    <source>
        <dbReference type="ARBA" id="ARBA00022603"/>
    </source>
</evidence>
<evidence type="ECO:0000256" key="4">
    <source>
        <dbReference type="ARBA" id="ARBA00022884"/>
    </source>
</evidence>
<dbReference type="GO" id="GO:0008168">
    <property type="term" value="F:methyltransferase activity"/>
    <property type="evidence" value="ECO:0007669"/>
    <property type="project" value="UniProtKB-KW"/>
</dbReference>
<keyword evidence="6" id="KW-1185">Reference proteome</keyword>
<dbReference type="InterPro" id="IPR001737">
    <property type="entry name" value="KsgA/Erm"/>
</dbReference>
<evidence type="ECO:0000256" key="3">
    <source>
        <dbReference type="ARBA" id="ARBA00022691"/>
    </source>
</evidence>
<dbReference type="GO" id="GO:0032259">
    <property type="term" value="P:methylation"/>
    <property type="evidence" value="ECO:0007669"/>
    <property type="project" value="UniProtKB-KW"/>
</dbReference>
<organism evidence="5 6">
    <name type="scientific">Pseudotenacibaculum haliotis</name>
    <dbReference type="NCBI Taxonomy" id="1862138"/>
    <lineage>
        <taxon>Bacteria</taxon>
        <taxon>Pseudomonadati</taxon>
        <taxon>Bacteroidota</taxon>
        <taxon>Flavobacteriia</taxon>
        <taxon>Flavobacteriales</taxon>
        <taxon>Flavobacteriaceae</taxon>
        <taxon>Pseudotenacibaculum</taxon>
    </lineage>
</organism>
<keyword evidence="4" id="KW-0694">RNA-binding</keyword>
<reference evidence="6" key="1">
    <citation type="journal article" date="2019" name="Int. J. Syst. Evol. Microbiol.">
        <title>The Global Catalogue of Microorganisms (GCM) 10K type strain sequencing project: providing services to taxonomists for standard genome sequencing and annotation.</title>
        <authorList>
            <consortium name="The Broad Institute Genomics Platform"/>
            <consortium name="The Broad Institute Genome Sequencing Center for Infectious Disease"/>
            <person name="Wu L."/>
            <person name="Ma J."/>
        </authorList>
    </citation>
    <scope>NUCLEOTIDE SEQUENCE [LARGE SCALE GENOMIC DNA]</scope>
    <source>
        <strain evidence="6">KCTC 52127</strain>
    </source>
</reference>
<sequence length="173" mass="19704">MRTSGTITPSSRFLASKMLNKIDFSTADLIVELGPGNGKITKRILSKLQPNAKLVCFEINDHFYNELKKLNNPQLIVLKKSAENVKEELEKLGYTKSCHIVSSLPLTNIPDPVSQNILQNSYACLEKHGTFVQFQYTPTYFKKLKQVFKESISLDFEMLNVPPAFIYRCKKVN</sequence>
<dbReference type="InterPro" id="IPR029063">
    <property type="entry name" value="SAM-dependent_MTases_sf"/>
</dbReference>
<dbReference type="EMBL" id="JBHULH010000012">
    <property type="protein sequence ID" value="MFD2568624.1"/>
    <property type="molecule type" value="Genomic_DNA"/>
</dbReference>
<proteinExistence type="predicted"/>
<dbReference type="Gene3D" id="3.40.50.150">
    <property type="entry name" value="Vaccinia Virus protein VP39"/>
    <property type="match status" value="1"/>
</dbReference>
<accession>A0ABW5LWL5</accession>
<evidence type="ECO:0000313" key="6">
    <source>
        <dbReference type="Proteomes" id="UP001597508"/>
    </source>
</evidence>
<keyword evidence="2" id="KW-0808">Transferase</keyword>
<dbReference type="RefSeq" id="WP_379667332.1">
    <property type="nucleotide sequence ID" value="NZ_JBHULH010000012.1"/>
</dbReference>
<gene>
    <name evidence="5" type="ORF">ACFSRZ_14700</name>
</gene>
<comment type="caution">
    <text evidence="5">The sequence shown here is derived from an EMBL/GenBank/DDBJ whole genome shotgun (WGS) entry which is preliminary data.</text>
</comment>
<evidence type="ECO:0000256" key="2">
    <source>
        <dbReference type="ARBA" id="ARBA00022679"/>
    </source>
</evidence>
<dbReference type="Proteomes" id="UP001597508">
    <property type="component" value="Unassembled WGS sequence"/>
</dbReference>
<keyword evidence="1 5" id="KW-0489">Methyltransferase</keyword>
<keyword evidence="3" id="KW-0949">S-adenosyl-L-methionine</keyword>
<protein>
    <submittedName>
        <fullName evidence="5">Class I SAM-dependent methyltransferase</fullName>
    </submittedName>
</protein>
<evidence type="ECO:0000313" key="5">
    <source>
        <dbReference type="EMBL" id="MFD2568624.1"/>
    </source>
</evidence>
<dbReference type="Pfam" id="PF00398">
    <property type="entry name" value="RrnaAD"/>
    <property type="match status" value="1"/>
</dbReference>
<name>A0ABW5LWL5_9FLAO</name>
<dbReference type="SUPFAM" id="SSF53335">
    <property type="entry name" value="S-adenosyl-L-methionine-dependent methyltransferases"/>
    <property type="match status" value="1"/>
</dbReference>